<dbReference type="InterPro" id="IPR008847">
    <property type="entry name" value="Suf"/>
</dbReference>
<reference evidence="7" key="1">
    <citation type="submission" date="2022-11" db="UniProtKB">
        <authorList>
            <consortium name="WormBaseParasite"/>
        </authorList>
    </citation>
    <scope>IDENTIFICATION</scope>
</reference>
<dbReference type="SMART" id="SM00386">
    <property type="entry name" value="HAT"/>
    <property type="match status" value="8"/>
</dbReference>
<dbReference type="Gene3D" id="3.30.470.30">
    <property type="entry name" value="DNA ligase/mRNA capping enzyme"/>
    <property type="match status" value="1"/>
</dbReference>
<dbReference type="Proteomes" id="UP000887560">
    <property type="component" value="Unplaced"/>
</dbReference>
<keyword evidence="3" id="KW-0539">Nucleus</keyword>
<evidence type="ECO:0000256" key="1">
    <source>
        <dbReference type="ARBA" id="ARBA00004123"/>
    </source>
</evidence>
<evidence type="ECO:0000313" key="6">
    <source>
        <dbReference type="Proteomes" id="UP000887560"/>
    </source>
</evidence>
<protein>
    <submittedName>
        <fullName evidence="7">Tyrosine specific protein phosphatases domain-containing protein</fullName>
    </submittedName>
</protein>
<dbReference type="PANTHER" id="PTHR19980">
    <property type="entry name" value="RNA CLEAVAGE STIMULATION FACTOR"/>
    <property type="match status" value="1"/>
</dbReference>
<dbReference type="InterPro" id="IPR001339">
    <property type="entry name" value="mRNA_cap_enzyme_adenylation"/>
</dbReference>
<dbReference type="Gene3D" id="3.90.190.10">
    <property type="entry name" value="Protein tyrosine phosphatase superfamily"/>
    <property type="match status" value="1"/>
</dbReference>
<dbReference type="PROSITE" id="PS00383">
    <property type="entry name" value="TYR_PHOSPHATASE_1"/>
    <property type="match status" value="1"/>
</dbReference>
<dbReference type="WBParaSite" id="scf7180000424390.g12952">
    <property type="protein sequence ID" value="scf7180000424390.g12952"/>
    <property type="gene ID" value="scf7180000424390.g12952"/>
</dbReference>
<dbReference type="SUPFAM" id="SSF48452">
    <property type="entry name" value="TPR-like"/>
    <property type="match status" value="1"/>
</dbReference>
<feature type="domain" description="Tyrosine specific protein phosphatases" evidence="5">
    <location>
        <begin position="796"/>
        <end position="856"/>
    </location>
</feature>
<dbReference type="GO" id="GO:0006370">
    <property type="term" value="P:7-methylguanosine mRNA capping"/>
    <property type="evidence" value="ECO:0007669"/>
    <property type="project" value="InterPro"/>
</dbReference>
<evidence type="ECO:0000313" key="7">
    <source>
        <dbReference type="WBParaSite" id="scf7180000424390.g12952"/>
    </source>
</evidence>
<dbReference type="InterPro" id="IPR000387">
    <property type="entry name" value="Tyr_Pase_dom"/>
</dbReference>
<dbReference type="GO" id="GO:0031124">
    <property type="term" value="P:mRNA 3'-end processing"/>
    <property type="evidence" value="ECO:0007669"/>
    <property type="project" value="InterPro"/>
</dbReference>
<dbReference type="GO" id="GO:0005634">
    <property type="term" value="C:nucleus"/>
    <property type="evidence" value="ECO:0007669"/>
    <property type="project" value="UniProtKB-SubCell"/>
</dbReference>
<dbReference type="SUPFAM" id="SSF52799">
    <property type="entry name" value="(Phosphotyrosine protein) phosphatases II"/>
    <property type="match status" value="1"/>
</dbReference>
<proteinExistence type="predicted"/>
<dbReference type="GO" id="GO:0043189">
    <property type="term" value="C:H4/H2A histone acetyltransferase complex"/>
    <property type="evidence" value="ECO:0007669"/>
    <property type="project" value="InterPro"/>
</dbReference>
<dbReference type="InterPro" id="IPR003107">
    <property type="entry name" value="HAT"/>
</dbReference>
<dbReference type="InterPro" id="IPR012423">
    <property type="entry name" value="Eaf7/MRGBP"/>
</dbReference>
<dbReference type="Pfam" id="PF05843">
    <property type="entry name" value="Suf"/>
    <property type="match status" value="2"/>
</dbReference>
<evidence type="ECO:0000256" key="4">
    <source>
        <dbReference type="SAM" id="MobiDB-lite"/>
    </source>
</evidence>
<dbReference type="Gene3D" id="3.30.1490.430">
    <property type="match status" value="2"/>
</dbReference>
<name>A0A915P7B3_9BILA</name>
<dbReference type="Gene3D" id="1.25.40.10">
    <property type="entry name" value="Tetratricopeptide repeat domain"/>
    <property type="match status" value="1"/>
</dbReference>
<organism evidence="6 7">
    <name type="scientific">Meloidogyne floridensis</name>
    <dbReference type="NCBI Taxonomy" id="298350"/>
    <lineage>
        <taxon>Eukaryota</taxon>
        <taxon>Metazoa</taxon>
        <taxon>Ecdysozoa</taxon>
        <taxon>Nematoda</taxon>
        <taxon>Chromadorea</taxon>
        <taxon>Rhabditida</taxon>
        <taxon>Tylenchina</taxon>
        <taxon>Tylenchomorpha</taxon>
        <taxon>Tylenchoidea</taxon>
        <taxon>Meloidogynidae</taxon>
        <taxon>Meloidogyninae</taxon>
        <taxon>Meloidogyne</taxon>
    </lineage>
</organism>
<dbReference type="InterPro" id="IPR045243">
    <property type="entry name" value="Rna14-like"/>
</dbReference>
<dbReference type="GO" id="GO:0005524">
    <property type="term" value="F:ATP binding"/>
    <property type="evidence" value="ECO:0007669"/>
    <property type="project" value="InterPro"/>
</dbReference>
<keyword evidence="6" id="KW-1185">Reference proteome</keyword>
<dbReference type="InterPro" id="IPR016130">
    <property type="entry name" value="Tyr_Pase_AS"/>
</dbReference>
<evidence type="ECO:0000259" key="5">
    <source>
        <dbReference type="PROSITE" id="PS50056"/>
    </source>
</evidence>
<dbReference type="Pfam" id="PF01331">
    <property type="entry name" value="mRNA_cap_enzyme"/>
    <property type="match status" value="1"/>
</dbReference>
<dbReference type="GO" id="GO:0006355">
    <property type="term" value="P:regulation of DNA-templated transcription"/>
    <property type="evidence" value="ECO:0007669"/>
    <property type="project" value="InterPro"/>
</dbReference>
<comment type="subcellular location">
    <subcellularLocation>
        <location evidence="1">Nucleus</location>
    </subcellularLocation>
</comment>
<dbReference type="InterPro" id="IPR029021">
    <property type="entry name" value="Prot-tyrosine_phosphatase-like"/>
</dbReference>
<dbReference type="InterPro" id="IPR011990">
    <property type="entry name" value="TPR-like_helical_dom_sf"/>
</dbReference>
<dbReference type="Pfam" id="PF07904">
    <property type="entry name" value="Eaf7"/>
    <property type="match status" value="1"/>
</dbReference>
<dbReference type="CDD" id="cd07895">
    <property type="entry name" value="Adenylation_mRNA_capping"/>
    <property type="match status" value="1"/>
</dbReference>
<dbReference type="InterPro" id="IPR000340">
    <property type="entry name" value="Dual-sp_phosphatase_cat-dom"/>
</dbReference>
<dbReference type="Pfam" id="PF00782">
    <property type="entry name" value="DSPc"/>
    <property type="match status" value="1"/>
</dbReference>
<evidence type="ECO:0000256" key="2">
    <source>
        <dbReference type="ARBA" id="ARBA00022737"/>
    </source>
</evidence>
<accession>A0A915P7B3</accession>
<evidence type="ECO:0000256" key="3">
    <source>
        <dbReference type="ARBA" id="ARBA00023242"/>
    </source>
</evidence>
<dbReference type="SUPFAM" id="SSF56091">
    <property type="entry name" value="DNA ligase/mRNA capping enzyme, catalytic domain"/>
    <property type="match status" value="1"/>
</dbReference>
<keyword evidence="2" id="KW-0677">Repeat</keyword>
<sequence>MVLSPERRIELNPFDVDAWNLLLRESQARPIDQVRGFYERLVSQFNNAGRYWKAYIEHELRAKNFENVEKIFERCLVRVLNVDLWKCYVFYVRETKGHLASFREQMAKTYDFAIDKVGMDFQSYSIYNDCVTFLKQQEVKGQYAENQKITAIRKIFKKGLVTPMANIEQLWNDYCSFEKSVNPALAEKMISDIKKDYLNACKVTKQYEQIVRGINRQAISIPPRGTTTEIKQAELWRKYIQWEKSNPLNTEEYGQYARRVIYSYEQALLCLGYMPDIWYEAAFFQQQAAQRLAEKGDVKLSTAMYNDIIHLYEKAVSGLMKSNQMLHFAYADFEEERRKYDNAKKIYDRLLSQQSVDPSLTYIQLMKFIRRTEGLKQARLVFKRAREDKRNNFHVYVAAAYMEEIWDKYLDFESQVGDLTSILNVDQRRRATNPHSEEHNSLWLIDRYKFLNLTPCTLDELKLMGYSLKCSKHISLAGHSHNIPSTATQNGHLKPTQIQNISSSTNIGTNLLELGAAYARPDTSQMLPFKPKLPPAAYHPVPGGVFPPPLIISQLLQLLPPPRSFTGPYVDIEELAKSLGSFNREPPRVNLKEGPSLDPNATFDDYRAADVKKELYQLLNTTTDPIVLMASSEYQQQQQSIIGSRKRTFNNTGDSDSEDESQRQALGGDLYKIVNGDKGNVQKANNQWSKPKTRLPARWLYCPPMGKVVARKFLPMKTPLDTSYDHLIESPKYYFHPDMVFRTPLRDVNSGAQILLWIDLTNSTSFYQPSEIPSPCKYEKIKMVGHGEAPSVEQTERFIGIVDKFFEEHPNDIVVVHCTHGFNRTGFLIASYLFKRDGLSIEMAVQEFASCRPMGIYKQLYLDELHQRFGDEDDEKIESHGRPLWENGPLSNEEFTMDGIFTIGEEKELNSNNGHQQQNDLSISPSTSNLNIDNLVFNSNSSSPGKKAKTAPLFMDGRVPNVYFVDDPDLRKSVQNQAINYCGYKGKGFPGSQPVSLEGPYGTNNIQFLAMEPYMVSWKADGVRYLVLIDGPNRVFAFDRDNNPFQINNVTFLNAKAKCLSHLKCPISDEDYLKETLVDAEMGVNLKKEKFSVRFEAIEKELISPRIEAFKAGIINRDSEPMGVRRKSFWPIESTYKLFQPGFLGVVTSCHEIDGIVFQPVNRHYEPGRFNYLLKWKPPELSTIDFRLEIKKIQRPGELTQWVGDLHVLHLDRPFGRLLKKYLLKEMSNSMDNWPLEAVNRLLLKLVNHKPVGINRHFNMVLLTIFLNNIFDFEEDINFEDYLCENDFEILKKRRQEGKIDPKKPMAFSPSYSIRPTIEQVEAKLNEFYDLELIQENELIPEELERKTLFDLSKFFTLPYNFQTPL</sequence>
<dbReference type="PANTHER" id="PTHR19980:SF0">
    <property type="entry name" value="CLEAVAGE STIMULATION FACTOR SUBUNIT 3"/>
    <property type="match status" value="1"/>
</dbReference>
<dbReference type="PROSITE" id="PS50056">
    <property type="entry name" value="TYR_PHOSPHATASE_2"/>
    <property type="match status" value="1"/>
</dbReference>
<dbReference type="GO" id="GO:0003729">
    <property type="term" value="F:mRNA binding"/>
    <property type="evidence" value="ECO:0007669"/>
    <property type="project" value="TreeGrafter"/>
</dbReference>
<feature type="region of interest" description="Disordered" evidence="4">
    <location>
        <begin position="639"/>
        <end position="664"/>
    </location>
</feature>
<dbReference type="Gene3D" id="1.25.40.1040">
    <property type="match status" value="1"/>
</dbReference>
<dbReference type="GO" id="GO:0004484">
    <property type="term" value="F:mRNA guanylyltransferase activity"/>
    <property type="evidence" value="ECO:0007669"/>
    <property type="project" value="InterPro"/>
</dbReference>